<evidence type="ECO:0000256" key="1">
    <source>
        <dbReference type="SAM" id="Phobius"/>
    </source>
</evidence>
<dbReference type="InterPro" id="IPR028087">
    <property type="entry name" value="Tad_N"/>
</dbReference>
<feature type="transmembrane region" description="Helical" evidence="1">
    <location>
        <begin position="20"/>
        <end position="39"/>
    </location>
</feature>
<dbReference type="Pfam" id="PF13400">
    <property type="entry name" value="Tad"/>
    <property type="match status" value="1"/>
</dbReference>
<dbReference type="EMBL" id="WTYC01000003">
    <property type="protein sequence ID" value="MXO48269.1"/>
    <property type="molecule type" value="Genomic_DNA"/>
</dbReference>
<keyword evidence="1" id="KW-0472">Membrane</keyword>
<feature type="domain" description="Putative Flp pilus-assembly TadG-like N-terminal" evidence="2">
    <location>
        <begin position="15"/>
        <end position="61"/>
    </location>
</feature>
<sequence>MKAVTTKRFFGDESGAVAATYALALIPLIAFAGVGFDYARVMGLDSELQNGADQAALAAASQLDGRAGACGRAAGAASGMLQNLAVLSSESQFVTVASETACDATGLVRFYQDKAKATPATSDANANYVEVQVDGRRLNYSLLPIVGAYGADLAGVAFAGLGSAVCKTPPLMLCNPNETADPNFDITQYIGHGIRLIANDGGGLVPGNFGYLETNVGNGASALREVLGRTEIPGDCLQETGVTTKPGLSVSVFDAINTRFGIEGSGLNQACGTNQELCPASANARIDLLQKGNKCDLGNNNGFIVGDRPYLPTSPVNDHPNPLSLDPMGYPRDKCHAVSQEGSCLLGRMGDGNWDRNAYYVSNGYGAIPITWSNYGYPELTGRSTPTRYQQYRYEYENRATMLTAKNVTGGFKQQGTPLCVPPGVPPGSTPDRRVLTIAVVNCLAEDIRGRTEDVQVVDWVDVFMVEPSAARARTEKSDFYIEVIGRTSLGGGASEGQEVRKDVPYLIE</sequence>
<evidence type="ECO:0000313" key="3">
    <source>
        <dbReference type="EMBL" id="MXO48269.1"/>
    </source>
</evidence>
<dbReference type="OrthoDB" id="8014659at2"/>
<keyword evidence="1" id="KW-0812">Transmembrane</keyword>
<name>A0A844XS98_9SPHN</name>
<proteinExistence type="predicted"/>
<comment type="caution">
    <text evidence="3">The sequence shown here is derived from an EMBL/GenBank/DDBJ whole genome shotgun (WGS) entry which is preliminary data.</text>
</comment>
<gene>
    <name evidence="3" type="ORF">GRI69_08375</name>
</gene>
<dbReference type="AlphaFoldDB" id="A0A844XS98"/>
<accession>A0A844XS98</accession>
<reference evidence="3 4" key="1">
    <citation type="submission" date="2019-12" db="EMBL/GenBank/DDBJ databases">
        <title>Genomic-based taxomic classification of the family Erythrobacteraceae.</title>
        <authorList>
            <person name="Xu L."/>
        </authorList>
    </citation>
    <scope>NUCLEOTIDE SEQUENCE [LARGE SCALE GENOMIC DNA]</scope>
    <source>
        <strain evidence="3 4">DSM 17792</strain>
    </source>
</reference>
<organism evidence="3 4">
    <name type="scientific">Qipengyuania vulgaris</name>
    <dbReference type="NCBI Taxonomy" id="291985"/>
    <lineage>
        <taxon>Bacteria</taxon>
        <taxon>Pseudomonadati</taxon>
        <taxon>Pseudomonadota</taxon>
        <taxon>Alphaproteobacteria</taxon>
        <taxon>Sphingomonadales</taxon>
        <taxon>Erythrobacteraceae</taxon>
        <taxon>Qipengyuania</taxon>
    </lineage>
</organism>
<keyword evidence="4" id="KW-1185">Reference proteome</keyword>
<protein>
    <submittedName>
        <fullName evidence="3">Pilus assembly protein</fullName>
    </submittedName>
</protein>
<dbReference type="RefSeq" id="WP_160727804.1">
    <property type="nucleotide sequence ID" value="NZ_WTYC01000003.1"/>
</dbReference>
<evidence type="ECO:0000313" key="4">
    <source>
        <dbReference type="Proteomes" id="UP000448199"/>
    </source>
</evidence>
<keyword evidence="1" id="KW-1133">Transmembrane helix</keyword>
<dbReference type="Proteomes" id="UP000448199">
    <property type="component" value="Unassembled WGS sequence"/>
</dbReference>
<evidence type="ECO:0000259" key="2">
    <source>
        <dbReference type="Pfam" id="PF13400"/>
    </source>
</evidence>